<feature type="transmembrane region" description="Helical" evidence="1">
    <location>
        <begin position="74"/>
        <end position="94"/>
    </location>
</feature>
<feature type="transmembrane region" description="Helical" evidence="1">
    <location>
        <begin position="115"/>
        <end position="142"/>
    </location>
</feature>
<dbReference type="STRING" id="545696.HOLDEFILI_01179"/>
<comment type="caution">
    <text evidence="2">The sequence shown here is derived from an EMBL/GenBank/DDBJ whole genome shotgun (WGS) entry which is preliminary data.</text>
</comment>
<dbReference type="GO" id="GO:0005886">
    <property type="term" value="C:plasma membrane"/>
    <property type="evidence" value="ECO:0007669"/>
    <property type="project" value="UniProtKB-SubCell"/>
</dbReference>
<dbReference type="PANTHER" id="PTHR37305">
    <property type="entry name" value="INTEGRAL MEMBRANE PROTEIN-RELATED"/>
    <property type="match status" value="1"/>
</dbReference>
<keyword evidence="1" id="KW-0472">Membrane</keyword>
<proteinExistence type="predicted"/>
<dbReference type="RefSeq" id="WP_006058382.1">
    <property type="nucleotide sequence ID" value="NZ_GG657553.1"/>
</dbReference>
<dbReference type="OrthoDB" id="4187110at2"/>
<feature type="transmembrane region" description="Helical" evidence="1">
    <location>
        <begin position="226"/>
        <end position="251"/>
    </location>
</feature>
<organism evidence="2 3">
    <name type="scientific">Holdemania filiformis DSM 12042</name>
    <dbReference type="NCBI Taxonomy" id="545696"/>
    <lineage>
        <taxon>Bacteria</taxon>
        <taxon>Bacillati</taxon>
        <taxon>Bacillota</taxon>
        <taxon>Erysipelotrichia</taxon>
        <taxon>Erysipelotrichales</taxon>
        <taxon>Erysipelotrichaceae</taxon>
        <taxon>Holdemania</taxon>
    </lineage>
</organism>
<evidence type="ECO:0008006" key="4">
    <source>
        <dbReference type="Google" id="ProtNLM"/>
    </source>
</evidence>
<evidence type="ECO:0000313" key="2">
    <source>
        <dbReference type="EMBL" id="EEF68658.1"/>
    </source>
</evidence>
<protein>
    <recommendedName>
        <fullName evidence="4">ABC-2 type transporter</fullName>
    </recommendedName>
</protein>
<dbReference type="HOGENOM" id="CLU_091969_1_0_9"/>
<evidence type="ECO:0000313" key="3">
    <source>
        <dbReference type="Proteomes" id="UP000005950"/>
    </source>
</evidence>
<evidence type="ECO:0000256" key="1">
    <source>
        <dbReference type="SAM" id="Phobius"/>
    </source>
</evidence>
<feature type="transmembrane region" description="Helical" evidence="1">
    <location>
        <begin position="154"/>
        <end position="178"/>
    </location>
</feature>
<dbReference type="Proteomes" id="UP000005950">
    <property type="component" value="Unassembled WGS sequence"/>
</dbReference>
<gene>
    <name evidence="2" type="ORF">HOLDEFILI_01179</name>
</gene>
<reference evidence="2 3" key="2">
    <citation type="submission" date="2009-02" db="EMBL/GenBank/DDBJ databases">
        <title>Draft genome sequence of Holdemania filiformis DSM 12042.</title>
        <authorList>
            <person name="Sudarsanam P."/>
            <person name="Ley R."/>
            <person name="Guruge J."/>
            <person name="Turnbaugh P.J."/>
            <person name="Mahowald M."/>
            <person name="Liep D."/>
            <person name="Gordon J."/>
        </authorList>
    </citation>
    <scope>NUCLEOTIDE SEQUENCE [LARGE SCALE GENOMIC DNA]</scope>
    <source>
        <strain evidence="2 3">DSM 12042</strain>
    </source>
</reference>
<feature type="transmembrane region" description="Helical" evidence="1">
    <location>
        <begin position="185"/>
        <end position="206"/>
    </location>
</feature>
<accession>B9Y5U7</accession>
<dbReference type="EMBL" id="ACCF01000068">
    <property type="protein sequence ID" value="EEF68658.1"/>
    <property type="molecule type" value="Genomic_DNA"/>
</dbReference>
<reference evidence="2 3" key="1">
    <citation type="submission" date="2008-12" db="EMBL/GenBank/DDBJ databases">
        <authorList>
            <person name="Fulton L."/>
            <person name="Clifton S."/>
            <person name="Fulton B."/>
            <person name="Xu J."/>
            <person name="Minx P."/>
            <person name="Pepin K.H."/>
            <person name="Johnson M."/>
            <person name="Bhonagiri V."/>
            <person name="Nash W.E."/>
            <person name="Mardis E.R."/>
            <person name="Wilson R.K."/>
        </authorList>
    </citation>
    <scope>NUCLEOTIDE SEQUENCE [LARGE SCALE GENOMIC DNA]</scope>
    <source>
        <strain evidence="2 3">DSM 12042</strain>
    </source>
</reference>
<sequence>MKSLLAFIKKETMEQFRSGRLMLLGILFVLLGVMNPAVAKITPWLLEILADSLAESGMTVTPVTVSAMDSWVQFFKNMPLGLIVFVLLQSSIFTKEYQSGTLVLSLTKGLERFKVVVSKTVVLTVLWTVGYWLCFGVTYGYNAYFWDNSVAQNLILSVVCWWLFGVCVISLMILFSTIANSNTGVLVGTGSVVLASYLLGLLPKISKYLPTLLANGNSLIYGVAEAKTYIVVILITVVASLICFAVSIPIFNKKQL</sequence>
<keyword evidence="1" id="KW-0812">Transmembrane</keyword>
<keyword evidence="1" id="KW-1133">Transmembrane helix</keyword>
<dbReference type="PANTHER" id="PTHR37305:SF1">
    <property type="entry name" value="MEMBRANE PROTEIN"/>
    <property type="match status" value="1"/>
</dbReference>
<dbReference type="eggNOG" id="COG1277">
    <property type="taxonomic scope" value="Bacteria"/>
</dbReference>
<dbReference type="Pfam" id="PF12679">
    <property type="entry name" value="ABC2_membrane_2"/>
    <property type="match status" value="1"/>
</dbReference>
<dbReference type="AlphaFoldDB" id="B9Y5U7"/>
<dbReference type="GO" id="GO:0140359">
    <property type="term" value="F:ABC-type transporter activity"/>
    <property type="evidence" value="ECO:0007669"/>
    <property type="project" value="InterPro"/>
</dbReference>
<name>B9Y5U7_9FIRM</name>